<evidence type="ECO:0000313" key="1">
    <source>
        <dbReference type="EMBL" id="KAJ2775436.1"/>
    </source>
</evidence>
<gene>
    <name evidence="1" type="primary">UBOX5</name>
    <name evidence="1" type="ORF">IWQ57_000441</name>
</gene>
<comment type="caution">
    <text evidence="1">The sequence shown here is derived from an EMBL/GenBank/DDBJ whole genome shotgun (WGS) entry which is preliminary data.</text>
</comment>
<organism evidence="1 2">
    <name type="scientific">Coemansia nantahalensis</name>
    <dbReference type="NCBI Taxonomy" id="2789366"/>
    <lineage>
        <taxon>Eukaryota</taxon>
        <taxon>Fungi</taxon>
        <taxon>Fungi incertae sedis</taxon>
        <taxon>Zoopagomycota</taxon>
        <taxon>Kickxellomycotina</taxon>
        <taxon>Kickxellomycetes</taxon>
        <taxon>Kickxellales</taxon>
        <taxon>Kickxellaceae</taxon>
        <taxon>Coemansia</taxon>
    </lineage>
</organism>
<protein>
    <submittedName>
        <fullName evidence="1">RING finger protein 37</fullName>
    </submittedName>
</protein>
<proteinExistence type="predicted"/>
<dbReference type="Proteomes" id="UP001140234">
    <property type="component" value="Unassembled WGS sequence"/>
</dbReference>
<reference evidence="1" key="1">
    <citation type="submission" date="2022-07" db="EMBL/GenBank/DDBJ databases">
        <title>Phylogenomic reconstructions and comparative analyses of Kickxellomycotina fungi.</title>
        <authorList>
            <person name="Reynolds N.K."/>
            <person name="Stajich J.E."/>
            <person name="Barry K."/>
            <person name="Grigoriev I.V."/>
            <person name="Crous P."/>
            <person name="Smith M.E."/>
        </authorList>
    </citation>
    <scope>NUCLEOTIDE SEQUENCE</scope>
    <source>
        <strain evidence="1">CBS 109366</strain>
    </source>
</reference>
<evidence type="ECO:0000313" key="2">
    <source>
        <dbReference type="Proteomes" id="UP001140234"/>
    </source>
</evidence>
<dbReference type="EMBL" id="JANBUJ010000020">
    <property type="protein sequence ID" value="KAJ2775436.1"/>
    <property type="molecule type" value="Genomic_DNA"/>
</dbReference>
<name>A0ACC1K7U6_9FUNG</name>
<sequence length="339" mass="36567">MCASYGGNVELFDFADARLGTQAACDYPSITGYEVVNLLSKHRSEQPPASHAVHAQLSLLDTRTGFLAESFVKPPVEVTFAFAFPVSLAAAVVNPRVRMHTAKHVSLFVMSGRGQRWEYVSRLEWTDGHATPLRGAHNQELGAQTVARVAARCGSAGAGTPIAWAPMERAPASLHNVAAVKLRIASMHNAGALGIGGIELWAQPSQRLPRAQRDNAWRRACQALRTGGAPQPAPAPPHADIYEHPPPDCPPEFVDSVTHCLMRDPVFLPSTARCDRSTIDRHLREHSTDPFTGLPLDASQVKPDLVLQQRIRSWLASRATGSAAPGKLSLMISPSDPAP</sequence>
<keyword evidence="2" id="KW-1185">Reference proteome</keyword>
<accession>A0ACC1K7U6</accession>